<evidence type="ECO:0000256" key="1">
    <source>
        <dbReference type="SAM" id="Phobius"/>
    </source>
</evidence>
<organism evidence="2 3">
    <name type="scientific">Nibribacter ruber</name>
    <dbReference type="NCBI Taxonomy" id="2698458"/>
    <lineage>
        <taxon>Bacteria</taxon>
        <taxon>Pseudomonadati</taxon>
        <taxon>Bacteroidota</taxon>
        <taxon>Cytophagia</taxon>
        <taxon>Cytophagales</taxon>
        <taxon>Hymenobacteraceae</taxon>
        <taxon>Nibribacter</taxon>
    </lineage>
</organism>
<accession>A0A6P1P3F6</accession>
<keyword evidence="1" id="KW-0812">Transmembrane</keyword>
<feature type="transmembrane region" description="Helical" evidence="1">
    <location>
        <begin position="42"/>
        <end position="66"/>
    </location>
</feature>
<sequence length="123" mass="14449">MAHRAFGRVNWQTLSPLFWLLAAVYAGHRLWTWLELPRAAWIRFYLDDLLCLPLILNVSLLVMRLLHGPHFRLTPHQVGIAVVYYAMAFEVVLPLFMPRYTADLTDAFLYAIGGWFFHKYLNK</sequence>
<dbReference type="AlphaFoldDB" id="A0A6P1P3F6"/>
<reference evidence="2 3" key="1">
    <citation type="submission" date="2020-01" db="EMBL/GenBank/DDBJ databases">
        <authorList>
            <person name="Kim M."/>
        </authorList>
    </citation>
    <scope>NUCLEOTIDE SEQUENCE [LARGE SCALE GENOMIC DNA]</scope>
    <source>
        <strain evidence="2 3">BT10</strain>
    </source>
</reference>
<name>A0A6P1P3F6_9BACT</name>
<dbReference type="EMBL" id="CP047897">
    <property type="protein sequence ID" value="QHL88866.1"/>
    <property type="molecule type" value="Genomic_DNA"/>
</dbReference>
<keyword evidence="1" id="KW-0472">Membrane</keyword>
<feature type="transmembrane region" description="Helical" evidence="1">
    <location>
        <begin position="78"/>
        <end position="97"/>
    </location>
</feature>
<dbReference type="RefSeq" id="WP_160693665.1">
    <property type="nucleotide sequence ID" value="NZ_CP047897.1"/>
</dbReference>
<evidence type="ECO:0000313" key="2">
    <source>
        <dbReference type="EMBL" id="QHL88866.1"/>
    </source>
</evidence>
<proteinExistence type="predicted"/>
<evidence type="ECO:0008006" key="4">
    <source>
        <dbReference type="Google" id="ProtNLM"/>
    </source>
</evidence>
<evidence type="ECO:0000313" key="3">
    <source>
        <dbReference type="Proteomes" id="UP000464214"/>
    </source>
</evidence>
<keyword evidence="3" id="KW-1185">Reference proteome</keyword>
<dbReference type="Proteomes" id="UP000464214">
    <property type="component" value="Chromosome"/>
</dbReference>
<gene>
    <name evidence="2" type="ORF">GU926_16095</name>
</gene>
<dbReference type="KEGG" id="nib:GU926_16095"/>
<keyword evidence="1" id="KW-1133">Transmembrane helix</keyword>
<protein>
    <recommendedName>
        <fullName evidence="4">Magnesium citrate secondary transporter</fullName>
    </recommendedName>
</protein>